<dbReference type="AlphaFoldDB" id="A0A4Q0P5Y4"/>
<feature type="transmembrane region" description="Helical" evidence="1">
    <location>
        <begin position="26"/>
        <end position="45"/>
    </location>
</feature>
<gene>
    <name evidence="2" type="ORF">DSM00_2088</name>
</gene>
<dbReference type="OrthoDB" id="1438590at2"/>
<evidence type="ECO:0008006" key="4">
    <source>
        <dbReference type="Google" id="ProtNLM"/>
    </source>
</evidence>
<evidence type="ECO:0000313" key="2">
    <source>
        <dbReference type="EMBL" id="RXG22024.1"/>
    </source>
</evidence>
<organism evidence="2 3">
    <name type="scientific">Leeuwenhoekiella aequorea</name>
    <dbReference type="NCBI Taxonomy" id="283736"/>
    <lineage>
        <taxon>Bacteria</taxon>
        <taxon>Pseudomonadati</taxon>
        <taxon>Bacteroidota</taxon>
        <taxon>Flavobacteriia</taxon>
        <taxon>Flavobacteriales</taxon>
        <taxon>Flavobacteriaceae</taxon>
        <taxon>Leeuwenhoekiella</taxon>
    </lineage>
</organism>
<protein>
    <recommendedName>
        <fullName evidence="4">DUF4271 domain-containing protein</fullName>
    </recommendedName>
</protein>
<reference evidence="2 3" key="1">
    <citation type="submission" date="2018-07" db="EMBL/GenBank/DDBJ databases">
        <title>Leeuwenhoekiella genomics.</title>
        <authorList>
            <person name="Tahon G."/>
            <person name="Willems A."/>
        </authorList>
    </citation>
    <scope>NUCLEOTIDE SEQUENCE [LARGE SCALE GENOMIC DNA]</scope>
    <source>
        <strain evidence="2 3">LMG 22550</strain>
    </source>
</reference>
<feature type="transmembrane region" description="Helical" evidence="1">
    <location>
        <begin position="75"/>
        <end position="95"/>
    </location>
</feature>
<keyword evidence="1" id="KW-0472">Membrane</keyword>
<dbReference type="InterPro" id="IPR025367">
    <property type="entry name" value="DUF4271"/>
</dbReference>
<dbReference type="Proteomes" id="UP000289238">
    <property type="component" value="Unassembled WGS sequence"/>
</dbReference>
<dbReference type="RefSeq" id="WP_128757926.1">
    <property type="nucleotide sequence ID" value="NZ_QOVM01000004.1"/>
</dbReference>
<dbReference type="EMBL" id="QOVM01000004">
    <property type="protein sequence ID" value="RXG22024.1"/>
    <property type="molecule type" value="Genomic_DNA"/>
</dbReference>
<comment type="caution">
    <text evidence="2">The sequence shown here is derived from an EMBL/GenBank/DDBJ whole genome shotgun (WGS) entry which is preliminary data.</text>
</comment>
<keyword evidence="1" id="KW-0812">Transmembrane</keyword>
<sequence>MNYINFNLSIIAIVQALERSFISNDWITIVIVACVALVVLVKVAYEARFIDFTELLVNEKYLLKANKEIKFQDPFNIILFAAQLLSVSLFIYIAFVQFGVSVTLAPVLLYIRIALVYVVFVALKFFIERMMGVLFDGEHILSSYQFQKLSYRSFFALILLPVNALFIYGLQPSLLLIQIIIGVFVIFNLISLINTLRRYENLIYYNLFYFILYLCALEIAPYFILYKVFSKSVN</sequence>
<proteinExistence type="predicted"/>
<feature type="transmembrane region" description="Helical" evidence="1">
    <location>
        <begin position="107"/>
        <end position="127"/>
    </location>
</feature>
<evidence type="ECO:0000313" key="3">
    <source>
        <dbReference type="Proteomes" id="UP000289238"/>
    </source>
</evidence>
<feature type="transmembrane region" description="Helical" evidence="1">
    <location>
        <begin position="175"/>
        <end position="196"/>
    </location>
</feature>
<keyword evidence="1" id="KW-1133">Transmembrane helix</keyword>
<accession>A0A4Q0P5Y4</accession>
<keyword evidence="3" id="KW-1185">Reference proteome</keyword>
<feature type="transmembrane region" description="Helical" evidence="1">
    <location>
        <begin position="149"/>
        <end position="169"/>
    </location>
</feature>
<dbReference type="Pfam" id="PF14093">
    <property type="entry name" value="DUF4271"/>
    <property type="match status" value="1"/>
</dbReference>
<evidence type="ECO:0000256" key="1">
    <source>
        <dbReference type="SAM" id="Phobius"/>
    </source>
</evidence>
<name>A0A4Q0P5Y4_9FLAO</name>
<feature type="transmembrane region" description="Helical" evidence="1">
    <location>
        <begin position="203"/>
        <end position="224"/>
    </location>
</feature>